<keyword evidence="2" id="KW-1185">Reference proteome</keyword>
<accession>A0ACA9JUX9</accession>
<evidence type="ECO:0000313" key="1">
    <source>
        <dbReference type="EMBL" id="CAG8437363.1"/>
    </source>
</evidence>
<dbReference type="EMBL" id="CAJVPM010000172">
    <property type="protein sequence ID" value="CAG8437363.1"/>
    <property type="molecule type" value="Genomic_DNA"/>
</dbReference>
<organism evidence="1 2">
    <name type="scientific">Scutellospora calospora</name>
    <dbReference type="NCBI Taxonomy" id="85575"/>
    <lineage>
        <taxon>Eukaryota</taxon>
        <taxon>Fungi</taxon>
        <taxon>Fungi incertae sedis</taxon>
        <taxon>Mucoromycota</taxon>
        <taxon>Glomeromycotina</taxon>
        <taxon>Glomeromycetes</taxon>
        <taxon>Diversisporales</taxon>
        <taxon>Gigasporaceae</taxon>
        <taxon>Scutellospora</taxon>
    </lineage>
</organism>
<reference evidence="1" key="1">
    <citation type="submission" date="2021-06" db="EMBL/GenBank/DDBJ databases">
        <authorList>
            <person name="Kallberg Y."/>
            <person name="Tangrot J."/>
            <person name="Rosling A."/>
        </authorList>
    </citation>
    <scope>NUCLEOTIDE SEQUENCE</scope>
    <source>
        <strain evidence="1">AU212A</strain>
    </source>
</reference>
<gene>
    <name evidence="1" type="ORF">SCALOS_LOCUS362</name>
</gene>
<proteinExistence type="predicted"/>
<sequence length="1350" mass="154038">MNPSNTSWNSTRSKSSSKSSENSRTTDKKSIKSLHLSQTTSHDFTSDHEVFGDQKWLDDLVQQRYVKFIPFEEFEDPKTVERANNGDIGIYKSLKWRKMKKRVVIKELKNIGNLTENLRESFVRELQWHLNVDFTERIIRISGLTQETPQSTYILVLQHADGGSLQEYLSRNFKKLTWNDKLTMAKEITEGLRYLHMNNIVHGNLNSRNIMFLEQKLKLTDFGITNMMVSNPLNNFRKISYIDPQILMIYLSTFNSSKSSSIQVPDFSQLHNYYNIQTQKSDIYSLGVIFWELSKGYTPFSDIEHKNTPTHELANAIIKGLRERPVKDVPNGYLKLYTLCWDTEPDKRPGSENVVMMCRELMNNRDSKVILEKNAERNGVRSRGIEEGSGMTDQNQKRITRISDFDGWSDLQRDALAAELWLELEEKRRMGLIEEGDEYYGQEYDYVSVEQSGQQIEEEELPKKEQDISTVHQKNRLSQNLEAQRMKGRKWKSKAKNLVKRLSGRKSQVQDYNNLNIYEDELDEEDSAAGWTSINIDDSGKIDSQNTQSSQTSPISYGRKSNNSLIGRGPFPLHNLNNNLVIEESGPSDTKRPGPPRHGVLMASKSPKPYIYGDQCKMIFLKNKWKLHSQPCYAAYHARIGDLTGIRWHVEYYGDWVLNSIQEVSGPRNSYRRPLEALPIEATMYCSAKKLLPTLTFLKNMGSDLNCIDSYSLGNCINAMSYNTSLLSTSYKSNSYSPYHPTTFNYYKTQGFYFKKVLLYLLDQGLNINSQTCTGDTLLSSILFKWHPSLLPSIIEFLIEQGASPNLENLRGGTPLGYTLLATRFENGGGPFKKVLKILNILLKGGGDCNQEVVIPGRRLRNLGWVCVDVAVNLTNYQQKTLIELLIEWGCEFGTWESEYKKKRKKNRMASEESGIFGKLYADEILKIENQVKGKLPKNESDDDLFTESDNEAGDNNPDETGGAGVGGNFGTVSSSGILNADYSEEIDAIYEEIDDDGNESPVLPTGQDGGSLLTKRLKGKNLKFENPIKIPPLFSSPPTSPLPPTSSLPPIPLQKNFTGQRGILTARDIPVSLLRPLAILNSQINTRGSLPRSTHRLSLFFNPSPKTPTFKPNNPPNILVYAVQLNQLNMVKILLKRIYELSEPKGIIAALKECGVTFDKKESFDGVKDGEEEFVIISKEKYGFFELFKSHDSNYEMKKYLMTWYGKQGALKRQKTMVRIEKMKQKWLNKAKNGYFSSRGIDAEFTMVGSDDYSGNEDLGSSFESLEKLSDLEIIDNEEKEIIDNEEKEIIDNEEKEIIDNEENEIIDNEENEIIVNEENEIIDNEEKEIIVNEENEIIVNEEKETNLN</sequence>
<evidence type="ECO:0000313" key="2">
    <source>
        <dbReference type="Proteomes" id="UP000789860"/>
    </source>
</evidence>
<protein>
    <submittedName>
        <fullName evidence="1">565_t:CDS:1</fullName>
    </submittedName>
</protein>
<comment type="caution">
    <text evidence="1">The sequence shown here is derived from an EMBL/GenBank/DDBJ whole genome shotgun (WGS) entry which is preliminary data.</text>
</comment>
<dbReference type="Proteomes" id="UP000789860">
    <property type="component" value="Unassembled WGS sequence"/>
</dbReference>
<name>A0ACA9JUX9_9GLOM</name>